<feature type="compositionally biased region" description="Basic and acidic residues" evidence="1">
    <location>
        <begin position="48"/>
        <end position="67"/>
    </location>
</feature>
<evidence type="ECO:0000313" key="3">
    <source>
        <dbReference type="Proteomes" id="UP000287033"/>
    </source>
</evidence>
<feature type="region of interest" description="Disordered" evidence="1">
    <location>
        <begin position="48"/>
        <end position="80"/>
    </location>
</feature>
<accession>A0A401SFT1</accession>
<reference evidence="2 3" key="1">
    <citation type="journal article" date="2018" name="Nat. Ecol. Evol.">
        <title>Shark genomes provide insights into elasmobranch evolution and the origin of vertebrates.</title>
        <authorList>
            <person name="Hara Y"/>
            <person name="Yamaguchi K"/>
            <person name="Onimaru K"/>
            <person name="Kadota M"/>
            <person name="Koyanagi M"/>
            <person name="Keeley SD"/>
            <person name="Tatsumi K"/>
            <person name="Tanaka K"/>
            <person name="Motone F"/>
            <person name="Kageyama Y"/>
            <person name="Nozu R"/>
            <person name="Adachi N"/>
            <person name="Nishimura O"/>
            <person name="Nakagawa R"/>
            <person name="Tanegashima C"/>
            <person name="Kiyatake I"/>
            <person name="Matsumoto R"/>
            <person name="Murakumo K"/>
            <person name="Nishida K"/>
            <person name="Terakita A"/>
            <person name="Kuratani S"/>
            <person name="Sato K"/>
            <person name="Hyodo S Kuraku.S."/>
        </authorList>
    </citation>
    <scope>NUCLEOTIDE SEQUENCE [LARGE SCALE GENOMIC DNA]</scope>
</reference>
<evidence type="ECO:0000313" key="2">
    <source>
        <dbReference type="EMBL" id="GCC29213.1"/>
    </source>
</evidence>
<proteinExistence type="predicted"/>
<dbReference type="AlphaFoldDB" id="A0A401SFT1"/>
<evidence type="ECO:0000256" key="1">
    <source>
        <dbReference type="SAM" id="MobiDB-lite"/>
    </source>
</evidence>
<feature type="region of interest" description="Disordered" evidence="1">
    <location>
        <begin position="14"/>
        <end position="33"/>
    </location>
</feature>
<comment type="caution">
    <text evidence="2">The sequence shown here is derived from an EMBL/GenBank/DDBJ whole genome shotgun (WGS) entry which is preliminary data.</text>
</comment>
<gene>
    <name evidence="2" type="ORF">chiPu_0007650</name>
</gene>
<sequence>MTVDRLFQFPEVQRAPFTDSTGGGADPISSPARYPAVWTSFPSTHTGKRLEQAVKPRSVRDADDNSAREGIASVTMVTTD</sequence>
<dbReference type="Proteomes" id="UP000287033">
    <property type="component" value="Unassembled WGS sequence"/>
</dbReference>
<keyword evidence="3" id="KW-1185">Reference proteome</keyword>
<name>A0A401SFT1_CHIPU</name>
<dbReference type="EMBL" id="BEZZ01000240">
    <property type="protein sequence ID" value="GCC29213.1"/>
    <property type="molecule type" value="Genomic_DNA"/>
</dbReference>
<protein>
    <submittedName>
        <fullName evidence="2">Uncharacterized protein</fullName>
    </submittedName>
</protein>
<organism evidence="2 3">
    <name type="scientific">Chiloscyllium punctatum</name>
    <name type="common">Brownbanded bambooshark</name>
    <name type="synonym">Hemiscyllium punctatum</name>
    <dbReference type="NCBI Taxonomy" id="137246"/>
    <lineage>
        <taxon>Eukaryota</taxon>
        <taxon>Metazoa</taxon>
        <taxon>Chordata</taxon>
        <taxon>Craniata</taxon>
        <taxon>Vertebrata</taxon>
        <taxon>Chondrichthyes</taxon>
        <taxon>Elasmobranchii</taxon>
        <taxon>Galeomorphii</taxon>
        <taxon>Galeoidea</taxon>
        <taxon>Orectolobiformes</taxon>
        <taxon>Hemiscylliidae</taxon>
        <taxon>Chiloscyllium</taxon>
    </lineage>
</organism>